<organism evidence="1 2">
    <name type="scientific">Desulfotignum phosphitoxidans DSM 13687</name>
    <dbReference type="NCBI Taxonomy" id="1286635"/>
    <lineage>
        <taxon>Bacteria</taxon>
        <taxon>Pseudomonadati</taxon>
        <taxon>Thermodesulfobacteriota</taxon>
        <taxon>Desulfobacteria</taxon>
        <taxon>Desulfobacterales</taxon>
        <taxon>Desulfobacteraceae</taxon>
        <taxon>Desulfotignum</taxon>
    </lineage>
</organism>
<keyword evidence="2" id="KW-1185">Reference proteome</keyword>
<sequence length="80" mass="8854">MTDPYDYFKKTPAHIRMVNTSVQDCRVSLNFVTDPDLVRRALAYEKANGQRSSMIKLLAAKLKTLEKSMGGASCGLTQAT</sequence>
<reference evidence="1 2" key="1">
    <citation type="journal article" date="2013" name="Genome Announc.">
        <title>Draft Genome Sequence of Desulfotignum phosphitoxidans DSM 13687 Strain FiPS-3.</title>
        <authorList>
            <person name="Poehlein A."/>
            <person name="Daniel R."/>
            <person name="Simeonova D.D."/>
        </authorList>
    </citation>
    <scope>NUCLEOTIDE SEQUENCE [LARGE SCALE GENOMIC DNA]</scope>
    <source>
        <strain evidence="1 2">DSM 13687</strain>
    </source>
</reference>
<proteinExistence type="predicted"/>
<dbReference type="AlphaFoldDB" id="S0G4B0"/>
<dbReference type="Proteomes" id="UP000014216">
    <property type="component" value="Unassembled WGS sequence"/>
</dbReference>
<evidence type="ECO:0000313" key="2">
    <source>
        <dbReference type="Proteomes" id="UP000014216"/>
    </source>
</evidence>
<dbReference type="RefSeq" id="WP_006966247.1">
    <property type="nucleotide sequence ID" value="NZ_APJX01000005.1"/>
</dbReference>
<protein>
    <submittedName>
        <fullName evidence="1">Uncharacterized protein</fullName>
    </submittedName>
</protein>
<evidence type="ECO:0000313" key="1">
    <source>
        <dbReference type="EMBL" id="EMS79162.1"/>
    </source>
</evidence>
<gene>
    <name evidence="1" type="ORF">Dpo_5c00850</name>
</gene>
<name>S0G4B0_9BACT</name>
<comment type="caution">
    <text evidence="1">The sequence shown here is derived from an EMBL/GenBank/DDBJ whole genome shotgun (WGS) entry which is preliminary data.</text>
</comment>
<accession>S0G4B0</accession>
<dbReference type="EMBL" id="APJX01000005">
    <property type="protein sequence ID" value="EMS79162.1"/>
    <property type="molecule type" value="Genomic_DNA"/>
</dbReference>